<comment type="caution">
    <text evidence="2">The sequence shown here is derived from an EMBL/GenBank/DDBJ whole genome shotgun (WGS) entry which is preliminary data.</text>
</comment>
<dbReference type="InterPro" id="IPR036291">
    <property type="entry name" value="NAD(P)-bd_dom_sf"/>
</dbReference>
<proteinExistence type="predicted"/>
<evidence type="ECO:0000313" key="2">
    <source>
        <dbReference type="EMBL" id="NOU86683.1"/>
    </source>
</evidence>
<dbReference type="EMBL" id="WHOC01000069">
    <property type="protein sequence ID" value="NOU86683.1"/>
    <property type="molecule type" value="Genomic_DNA"/>
</dbReference>
<gene>
    <name evidence="2" type="ORF">GC102_12990</name>
</gene>
<reference evidence="2 3" key="1">
    <citation type="submission" date="2019-10" db="EMBL/GenBank/DDBJ databases">
        <title>Description of Paenibacillus choica sp. nov.</title>
        <authorList>
            <person name="Carlier A."/>
            <person name="Qi S."/>
        </authorList>
    </citation>
    <scope>NUCLEOTIDE SEQUENCE [LARGE SCALE GENOMIC DNA]</scope>
    <source>
        <strain evidence="2 3">LMG 31460</strain>
    </source>
</reference>
<evidence type="ECO:0000313" key="3">
    <source>
        <dbReference type="Proteomes" id="UP000658690"/>
    </source>
</evidence>
<dbReference type="InterPro" id="IPR051450">
    <property type="entry name" value="Gfo/Idh/MocA_Oxidoreductases"/>
</dbReference>
<dbReference type="PANTHER" id="PTHR43377">
    <property type="entry name" value="BILIVERDIN REDUCTASE A"/>
    <property type="match status" value="1"/>
</dbReference>
<keyword evidence="3" id="KW-1185">Reference proteome</keyword>
<dbReference type="SUPFAM" id="SSF51735">
    <property type="entry name" value="NAD(P)-binding Rossmann-fold domains"/>
    <property type="match status" value="1"/>
</dbReference>
<accession>A0ABX1YZU9</accession>
<protein>
    <submittedName>
        <fullName evidence="2">Gfo/Idh/MocA family oxidoreductase</fullName>
    </submittedName>
</protein>
<dbReference type="Pfam" id="PF01408">
    <property type="entry name" value="GFO_IDH_MocA"/>
    <property type="match status" value="1"/>
</dbReference>
<dbReference type="Proteomes" id="UP000658690">
    <property type="component" value="Unassembled WGS sequence"/>
</dbReference>
<dbReference type="InterPro" id="IPR000683">
    <property type="entry name" value="Gfo/Idh/MocA-like_OxRdtase_N"/>
</dbReference>
<name>A0ABX1YZU9_9BACL</name>
<dbReference type="PANTHER" id="PTHR43377:SF1">
    <property type="entry name" value="BILIVERDIN REDUCTASE A"/>
    <property type="match status" value="1"/>
</dbReference>
<dbReference type="Gene3D" id="3.40.50.720">
    <property type="entry name" value="NAD(P)-binding Rossmann-like Domain"/>
    <property type="match status" value="1"/>
</dbReference>
<feature type="domain" description="Gfo/Idh/MocA-like oxidoreductase N-terminal" evidence="1">
    <location>
        <begin position="6"/>
        <end position="111"/>
    </location>
</feature>
<evidence type="ECO:0000259" key="1">
    <source>
        <dbReference type="Pfam" id="PF01408"/>
    </source>
</evidence>
<sequence length="360" mass="39988">MSVAITFGIVGGGWRAEFFMRIVRALPDQFIVSGVVVRNEEKGRAFEEQWGVPTFRSTEDLLKQTTPSFVVLSVPVSQTPELIKQLVRQGVPVLSETPPAADLEQLNQLYQDIGPDAKVQVAEQYAFQPLHAARIAIVQSGLLGTVSQAQVSAAHGYHGISIMRKLLGIRFEDAHIRGFGFSSPIISGPNREGDPSQEKTSISNQVIAHLEFGDKLGVFDFTGDQYFSWIRSERVLVRGNKGEINNTRIAYLQDFRTPIQLELRRLNAGENGNLEGYYHKGILAGDKWVYRNPFQPGRLSDDEIAIATCLQKMGDYVQGEPSFYSLAEAAQDHYLGMMITHAVKSGETVQTTKQSWATLK</sequence>
<organism evidence="2 3">
    <name type="scientific">Paenibacillus germinis</name>
    <dbReference type="NCBI Taxonomy" id="2654979"/>
    <lineage>
        <taxon>Bacteria</taxon>
        <taxon>Bacillati</taxon>
        <taxon>Bacillota</taxon>
        <taxon>Bacilli</taxon>
        <taxon>Bacillales</taxon>
        <taxon>Paenibacillaceae</taxon>
        <taxon>Paenibacillus</taxon>
    </lineage>
</organism>